<dbReference type="Proteomes" id="UP000292704">
    <property type="component" value="Unassembled WGS sequence"/>
</dbReference>
<dbReference type="OrthoDB" id="377163at2157"/>
<dbReference type="RefSeq" id="WP_130170182.1">
    <property type="nucleotide sequence ID" value="NZ_SHMR01000001.1"/>
</dbReference>
<organism evidence="1 2">
    <name type="scientific">Natrinema altunense</name>
    <dbReference type="NCBI Taxonomy" id="222984"/>
    <lineage>
        <taxon>Archaea</taxon>
        <taxon>Methanobacteriati</taxon>
        <taxon>Methanobacteriota</taxon>
        <taxon>Stenosarchaea group</taxon>
        <taxon>Halobacteria</taxon>
        <taxon>Halobacteriales</taxon>
        <taxon>Natrialbaceae</taxon>
        <taxon>Natrinema</taxon>
    </lineage>
</organism>
<name>A0A482Y958_9EURY</name>
<protein>
    <submittedName>
        <fullName evidence="1">Uncharacterized protein</fullName>
    </submittedName>
</protein>
<sequence length="270" mass="29075">MSDDAGIDTPDEIAGIGDARAVLGIDRDADDDAIDAAFERLADDADGDRYWTAVAAREVARLGSVRNGLVIADVLRRQPTPADLTSLADAASLLSYSPPPSESRRRSSYNRGLSRTLETITDRLATLAAGTEFDVPEGTVRAVEVASHALRERDLAAGKRWVLGPEAGAETVASGESAAESDPMPDRDTLVHGWAYSVTPDGSTEYYAAPNGDTLIRLLTSTAPGGPETGCEATRIRDGDDRETRTGRYGELKRLIKRWIIDHDATERHR</sequence>
<dbReference type="AlphaFoldDB" id="A0A482Y958"/>
<dbReference type="EMBL" id="SHMR01000001">
    <property type="protein sequence ID" value="RZH69317.1"/>
    <property type="molecule type" value="Genomic_DNA"/>
</dbReference>
<reference evidence="1 2" key="1">
    <citation type="submission" date="2019-02" db="EMBL/GenBank/DDBJ databases">
        <title>Genome analysis provides insights into bioremediation potentialities and Haloocin production by Natrinema altunense strain 4.1R isolated from Chott Douz in Tunisian desert.</title>
        <authorList>
            <person name="Najjari A."/>
            <person name="Youssef N."/>
            <person name="Ben Dhia O."/>
            <person name="Ferjani R."/>
            <person name="El Hidri D."/>
            <person name="Ouzari H.I."/>
            <person name="Cherif A."/>
        </authorList>
    </citation>
    <scope>NUCLEOTIDE SEQUENCE [LARGE SCALE GENOMIC DNA]</scope>
    <source>
        <strain evidence="1 2">4.1R</strain>
    </source>
</reference>
<evidence type="ECO:0000313" key="2">
    <source>
        <dbReference type="Proteomes" id="UP000292704"/>
    </source>
</evidence>
<evidence type="ECO:0000313" key="1">
    <source>
        <dbReference type="EMBL" id="RZH69317.1"/>
    </source>
</evidence>
<dbReference type="STRING" id="222984.GCA_000731985_02729"/>
<comment type="caution">
    <text evidence="1">The sequence shown here is derived from an EMBL/GenBank/DDBJ whole genome shotgun (WGS) entry which is preliminary data.</text>
</comment>
<accession>A0A482Y958</accession>
<proteinExistence type="predicted"/>
<gene>
    <name evidence="1" type="ORF">ELS17_07795</name>
</gene>